<comment type="caution">
    <text evidence="1">The sequence shown here is derived from an EMBL/GenBank/DDBJ whole genome shotgun (WGS) entry which is preliminary data.</text>
</comment>
<name>A0A7W6N9E2_9HYPH</name>
<accession>A0A7W6N9E2</accession>
<evidence type="ECO:0008006" key="3">
    <source>
        <dbReference type="Google" id="ProtNLM"/>
    </source>
</evidence>
<reference evidence="1 2" key="1">
    <citation type="submission" date="2020-08" db="EMBL/GenBank/DDBJ databases">
        <title>Genomic Encyclopedia of Type Strains, Phase IV (KMG-IV): sequencing the most valuable type-strain genomes for metagenomic binning, comparative biology and taxonomic classification.</title>
        <authorList>
            <person name="Goeker M."/>
        </authorList>
    </citation>
    <scope>NUCLEOTIDE SEQUENCE [LARGE SCALE GENOMIC DNA]</scope>
    <source>
        <strain evidence="1 2">DSM 15743</strain>
    </source>
</reference>
<evidence type="ECO:0000313" key="2">
    <source>
        <dbReference type="Proteomes" id="UP000519439"/>
    </source>
</evidence>
<organism evidence="1 2">
    <name type="scientific">Microvirga flocculans</name>
    <dbReference type="NCBI Taxonomy" id="217168"/>
    <lineage>
        <taxon>Bacteria</taxon>
        <taxon>Pseudomonadati</taxon>
        <taxon>Pseudomonadota</taxon>
        <taxon>Alphaproteobacteria</taxon>
        <taxon>Hyphomicrobiales</taxon>
        <taxon>Methylobacteriaceae</taxon>
        <taxon>Microvirga</taxon>
    </lineage>
</organism>
<proteinExistence type="predicted"/>
<dbReference type="AlphaFoldDB" id="A0A7W6N9E2"/>
<dbReference type="EMBL" id="JACIDC010000013">
    <property type="protein sequence ID" value="MBB4041626.1"/>
    <property type="molecule type" value="Genomic_DNA"/>
</dbReference>
<gene>
    <name evidence="1" type="ORF">GGR34_003304</name>
</gene>
<protein>
    <recommendedName>
        <fullName evidence="3">Restriction endonuclease</fullName>
    </recommendedName>
</protein>
<keyword evidence="2" id="KW-1185">Reference proteome</keyword>
<dbReference type="RefSeq" id="WP_035459317.1">
    <property type="nucleotide sequence ID" value="NZ_JACIDC010000013.1"/>
</dbReference>
<sequence>MPVTYEDFLETLCERLRQEIAADAPKSAAAFERLIRESINDLGGFNGELVSTEPKAQEFPDVPMGRYGIEVKFTEKDTWRSIANSVSEGSRNADVTDIYVVFGKMGGTPEIRWARYEDVVMHVRTSHVPRFEIEMGAEESLFRKIGVSYPEFCKLPMHEKMEHIRGYARGRLKEGEKLWWLEGDNKPSFSLPVELRLYMNLSQQEKRKLRAEGVLLCPQVVAGSRVRTKYSDVVMYILMRHGVLCPQARDLFSAGSVALRGNASRGGNYILRALLDIADEMREAAYYLEDELFIEYWGQPCAPEHRIKEWLRRADEFAKGQDWKPSEHLFLENYGSNG</sequence>
<dbReference type="Proteomes" id="UP000519439">
    <property type="component" value="Unassembled WGS sequence"/>
</dbReference>
<evidence type="ECO:0000313" key="1">
    <source>
        <dbReference type="EMBL" id="MBB4041626.1"/>
    </source>
</evidence>